<reference evidence="1" key="1">
    <citation type="submission" date="2023-08" db="EMBL/GenBank/DDBJ databases">
        <title>Mucin Metabolism Genes Underlie the Key Renovations of Bacteroides xylanisolvens Genomes in Captive Great Apes.</title>
        <authorList>
            <person name="Nishida A.H."/>
        </authorList>
    </citation>
    <scope>NUCLEOTIDE SEQUENCE</scope>
    <source>
        <strain evidence="1">P13.H9</strain>
    </source>
</reference>
<proteinExistence type="predicted"/>
<organism evidence="1 2">
    <name type="scientific">Bacteroides xylanisolvens</name>
    <dbReference type="NCBI Taxonomy" id="371601"/>
    <lineage>
        <taxon>Bacteria</taxon>
        <taxon>Pseudomonadati</taxon>
        <taxon>Bacteroidota</taxon>
        <taxon>Bacteroidia</taxon>
        <taxon>Bacteroidales</taxon>
        <taxon>Bacteroidaceae</taxon>
        <taxon>Bacteroides</taxon>
    </lineage>
</organism>
<dbReference type="AlphaFoldDB" id="A0AAW4T3J3"/>
<accession>A0AAW4T3J3</accession>
<dbReference type="Proteomes" id="UP001198461">
    <property type="component" value="Unassembled WGS sequence"/>
</dbReference>
<name>A0AAW4T3J3_9BACE</name>
<sequence length="240" mass="26865">MLVREAHETYVAEVINFGKRYERFAEDFLNSNLHHDAEDALSKNQHAKNFAIIKGLLLRKELVQKYFVASDLSNEDIKHLLNIHDTTTPPSLSVLSINETDSGHSLPAIIVSGSTSDFKPNFPDGAIDLIVHCVNEASLFKEKVNLQDMQSFFSCATDKKLTSSNNRLVAMFFDDLASKCYITDVWQNVIEQNQLVISSSGKKLLTAKDLSSALYQNNEKTSKSKEKALAKLLETLPNVD</sequence>
<protein>
    <submittedName>
        <fullName evidence="1">Uncharacterized protein</fullName>
    </submittedName>
</protein>
<evidence type="ECO:0000313" key="1">
    <source>
        <dbReference type="EMBL" id="MCA4706247.1"/>
    </source>
</evidence>
<comment type="caution">
    <text evidence="1">The sequence shown here is derived from an EMBL/GenBank/DDBJ whole genome shotgun (WGS) entry which is preliminary data.</text>
</comment>
<dbReference type="RefSeq" id="WP_225451530.1">
    <property type="nucleotide sequence ID" value="NZ_JAIWXC010000039.1"/>
</dbReference>
<dbReference type="EMBL" id="JAIWYE010000037">
    <property type="protein sequence ID" value="MCA4706247.1"/>
    <property type="molecule type" value="Genomic_DNA"/>
</dbReference>
<gene>
    <name evidence="1" type="ORF">LD004_21830</name>
</gene>
<evidence type="ECO:0000313" key="2">
    <source>
        <dbReference type="Proteomes" id="UP001198461"/>
    </source>
</evidence>